<dbReference type="SMART" id="SM00382">
    <property type="entry name" value="AAA"/>
    <property type="match status" value="1"/>
</dbReference>
<gene>
    <name evidence="9" type="ORF">SAMN04488528_102129</name>
</gene>
<dbReference type="Pfam" id="PF00874">
    <property type="entry name" value="PRD"/>
    <property type="match status" value="2"/>
</dbReference>
<dbReference type="SUPFAM" id="SSF52540">
    <property type="entry name" value="P-loop containing nucleoside triphosphate hydrolases"/>
    <property type="match status" value="1"/>
</dbReference>
<feature type="domain" description="Sigma-54 factor interaction" evidence="6">
    <location>
        <begin position="94"/>
        <end position="328"/>
    </location>
</feature>
<dbReference type="PROSITE" id="PS50045">
    <property type="entry name" value="SIGMA54_INTERACT_4"/>
    <property type="match status" value="1"/>
</dbReference>
<dbReference type="GO" id="GO:0009401">
    <property type="term" value="P:phosphoenolpyruvate-dependent sugar phosphotransferase system"/>
    <property type="evidence" value="ECO:0007669"/>
    <property type="project" value="InterPro"/>
</dbReference>
<evidence type="ECO:0000256" key="2">
    <source>
        <dbReference type="ARBA" id="ARBA00022741"/>
    </source>
</evidence>
<reference evidence="9 10" key="1">
    <citation type="submission" date="2016-10" db="EMBL/GenBank/DDBJ databases">
        <authorList>
            <person name="de Groot N.N."/>
        </authorList>
    </citation>
    <scope>NUCLEOTIDE SEQUENCE [LARGE SCALE GENOMIC DNA]</scope>
    <source>
        <strain evidence="9 10">DSM 12271</strain>
    </source>
</reference>
<dbReference type="PANTHER" id="PTHR32071">
    <property type="entry name" value="TRANSCRIPTIONAL REGULATORY PROTEIN"/>
    <property type="match status" value="1"/>
</dbReference>
<protein>
    <submittedName>
        <fullName evidence="9">Transcriptional regulatory protein LevR, contains PRD, AAA+ and EIIA domains</fullName>
    </submittedName>
</protein>
<evidence type="ECO:0000259" key="8">
    <source>
        <dbReference type="PROSITE" id="PS51372"/>
    </source>
</evidence>
<dbReference type="CDD" id="cd00006">
    <property type="entry name" value="PTS_IIA_man"/>
    <property type="match status" value="1"/>
</dbReference>
<dbReference type="SUPFAM" id="SSF63520">
    <property type="entry name" value="PTS-regulatory domain, PRD"/>
    <property type="match status" value="2"/>
</dbReference>
<dbReference type="InterPro" id="IPR036390">
    <property type="entry name" value="WH_DNA-bd_sf"/>
</dbReference>
<dbReference type="Gene3D" id="3.40.50.300">
    <property type="entry name" value="P-loop containing nucleotide triphosphate hydrolases"/>
    <property type="match status" value="1"/>
</dbReference>
<evidence type="ECO:0000256" key="4">
    <source>
        <dbReference type="ARBA" id="ARBA00022840"/>
    </source>
</evidence>
<dbReference type="GO" id="GO:0005524">
    <property type="term" value="F:ATP binding"/>
    <property type="evidence" value="ECO:0007669"/>
    <property type="project" value="UniProtKB-KW"/>
</dbReference>
<dbReference type="InterPro" id="IPR004701">
    <property type="entry name" value="PTS_EIIA_man-typ"/>
</dbReference>
<dbReference type="RefSeq" id="WP_090041967.1">
    <property type="nucleotide sequence ID" value="NZ_FOKI01000021.1"/>
</dbReference>
<dbReference type="Proteomes" id="UP000198619">
    <property type="component" value="Unassembled WGS sequence"/>
</dbReference>
<evidence type="ECO:0000259" key="7">
    <source>
        <dbReference type="PROSITE" id="PS51096"/>
    </source>
</evidence>
<dbReference type="AlphaFoldDB" id="A0A1I0ZLN3"/>
<dbReference type="Pfam" id="PF00158">
    <property type="entry name" value="Sigma54_activat"/>
    <property type="match status" value="1"/>
</dbReference>
<evidence type="ECO:0000313" key="9">
    <source>
        <dbReference type="EMBL" id="SFB25103.1"/>
    </source>
</evidence>
<accession>A0A1I0ZLN3</accession>
<feature type="domain" description="PTS EIIA type-4" evidence="7">
    <location>
        <begin position="565"/>
        <end position="688"/>
    </location>
</feature>
<dbReference type="InterPro" id="IPR002831">
    <property type="entry name" value="Tscrpt_reg_TrmB_N"/>
</dbReference>
<dbReference type="SUPFAM" id="SSF46785">
    <property type="entry name" value="Winged helix' DNA-binding domain"/>
    <property type="match status" value="1"/>
</dbReference>
<feature type="domain" description="PRD" evidence="8">
    <location>
        <begin position="456"/>
        <end position="561"/>
    </location>
</feature>
<evidence type="ECO:0000256" key="3">
    <source>
        <dbReference type="ARBA" id="ARBA00022777"/>
    </source>
</evidence>
<dbReference type="InterPro" id="IPR011608">
    <property type="entry name" value="PRD"/>
</dbReference>
<dbReference type="EMBL" id="FOKI01000021">
    <property type="protein sequence ID" value="SFB25103.1"/>
    <property type="molecule type" value="Genomic_DNA"/>
</dbReference>
<dbReference type="GO" id="GO:0003677">
    <property type="term" value="F:DNA binding"/>
    <property type="evidence" value="ECO:0007669"/>
    <property type="project" value="UniProtKB-KW"/>
</dbReference>
<evidence type="ECO:0000256" key="1">
    <source>
        <dbReference type="ARBA" id="ARBA00022679"/>
    </source>
</evidence>
<dbReference type="CDD" id="cd00009">
    <property type="entry name" value="AAA"/>
    <property type="match status" value="1"/>
</dbReference>
<dbReference type="InterPro" id="IPR003593">
    <property type="entry name" value="AAA+_ATPase"/>
</dbReference>
<dbReference type="Gene3D" id="3.40.50.510">
    <property type="entry name" value="Phosphotransferase system, mannose-type IIA component"/>
    <property type="match status" value="1"/>
</dbReference>
<dbReference type="InterPro" id="IPR033887">
    <property type="entry name" value="PTS_IIA_man"/>
</dbReference>
<dbReference type="InterPro" id="IPR002078">
    <property type="entry name" value="Sigma_54_int"/>
</dbReference>
<dbReference type="Pfam" id="PF01978">
    <property type="entry name" value="TrmB"/>
    <property type="match status" value="1"/>
</dbReference>
<dbReference type="PROSITE" id="PS51372">
    <property type="entry name" value="PRD_2"/>
    <property type="match status" value="2"/>
</dbReference>
<dbReference type="PANTHER" id="PTHR32071:SF38">
    <property type="entry name" value="PSP OPERON TRANSCRIPTIONAL ACTIVATOR"/>
    <property type="match status" value="1"/>
</dbReference>
<dbReference type="STRING" id="84698.SAMN04488528_102129"/>
<dbReference type="InterPro" id="IPR036662">
    <property type="entry name" value="PTS_EIIA_man-typ_sf"/>
</dbReference>
<dbReference type="CDD" id="cd00090">
    <property type="entry name" value="HTH_ARSR"/>
    <property type="match status" value="1"/>
</dbReference>
<dbReference type="InterPro" id="IPR036634">
    <property type="entry name" value="PRD_sf"/>
</dbReference>
<dbReference type="InterPro" id="IPR027417">
    <property type="entry name" value="P-loop_NTPase"/>
</dbReference>
<keyword evidence="1" id="KW-0808">Transferase</keyword>
<proteinExistence type="predicted"/>
<dbReference type="InterPro" id="IPR025943">
    <property type="entry name" value="Sigma_54_int_dom_ATP-bd_2"/>
</dbReference>
<evidence type="ECO:0000259" key="6">
    <source>
        <dbReference type="PROSITE" id="PS50045"/>
    </source>
</evidence>
<dbReference type="InterPro" id="IPR036388">
    <property type="entry name" value="WH-like_DNA-bd_sf"/>
</dbReference>
<dbReference type="InterPro" id="IPR011991">
    <property type="entry name" value="ArsR-like_HTH"/>
</dbReference>
<dbReference type="SUPFAM" id="SSF53062">
    <property type="entry name" value="PTS system fructose IIA component-like"/>
    <property type="match status" value="1"/>
</dbReference>
<evidence type="ECO:0000256" key="5">
    <source>
        <dbReference type="ARBA" id="ARBA00023125"/>
    </source>
</evidence>
<keyword evidence="10" id="KW-1185">Reference proteome</keyword>
<keyword evidence="5" id="KW-0238">DNA-binding</keyword>
<dbReference type="PROSITE" id="PS00676">
    <property type="entry name" value="SIGMA54_INTERACT_2"/>
    <property type="match status" value="1"/>
</dbReference>
<sequence>MSRLDEIYYGLIELTNELNKPLSALQLSKHLNIDRSNVSRYLNQLFKENRVEKVSGRPVLYRPILNDNKHKVVVDDKKENIGKIRTLKSSLDLMVGAKLSLQVQIQQAKAAIIYPPRGLHTLILGETGVGKSMFAELMYKFSIEGGMLKKDAPFIRFNCADYADNPQLVVAQIFGVKKGAYTGADLDKDGLLKKADKGILFLDEVHRLSPQGQEMLFTYIDKGTFRPLGETEKVIKVEAQIIAATTEEPQSYLLKTFTRRIPMTITLPALRERSLRERYYLLEDFIKAESKRLGKSIYINKNALISFLLYDCPSNIGQLKSDIQLACAKGFLSYRTNSKSYVLIDQSDLHNGVKKGLMKIQDYRDEVETLLNNKGDILRFYYRDDNIILTTLEDEDKYNVQQHFYDYIDDKLRTLKEQGLGEEEINEILNIDIERFFKKYIKDLPHTIGREELCKIVDVNIVNLVDKMLTLAEHKLKRNFDDKVYFGLSLHLQGSIERIKQGHKVYHPKLNLIRSQYPDEFILAMEFASIIDKTFNITVPLDEIGYLTMFLSSTPYDIDYEEENKVAILVIMHGNSTASSMTNVVNSLIGENHAQSLDMPLSMKAQEMYELFKKKVLKLNNEKGILLLVDMGSLTNFGDMIKEEIGINIKTVDMVSTPVVLEATRKALLGRDLNSIYEACTALCRYGMQIPIERRDSKKMLVITACFTGEGASERLKEIIYSQIDSTDVVEIIPLNILDKKDFLMQVDKYRDEYNLIAIVGTVNVKISNVPFIPAPDILTGSGIKTINSIINLEEIYINIKNALRNHIEVDNIDMLVDDIRRSVKRIEEFLNTKLDKDIESGIIMHICFMVDRIKKGQTEPSFNNINDYKDRFKKEFIFIRQCIRDIEVKYNILVGEQDLAHLVRMVTEKE</sequence>
<organism evidence="9 10">
    <name type="scientific">Clostridium frigidicarnis</name>
    <dbReference type="NCBI Taxonomy" id="84698"/>
    <lineage>
        <taxon>Bacteria</taxon>
        <taxon>Bacillati</taxon>
        <taxon>Bacillota</taxon>
        <taxon>Clostridia</taxon>
        <taxon>Eubacteriales</taxon>
        <taxon>Clostridiaceae</taxon>
        <taxon>Clostridium</taxon>
    </lineage>
</organism>
<dbReference type="Gene3D" id="1.10.1790.10">
    <property type="entry name" value="PRD domain"/>
    <property type="match status" value="2"/>
</dbReference>
<dbReference type="GO" id="GO:0016020">
    <property type="term" value="C:membrane"/>
    <property type="evidence" value="ECO:0007669"/>
    <property type="project" value="InterPro"/>
</dbReference>
<feature type="domain" description="PRD" evidence="8">
    <location>
        <begin position="811"/>
        <end position="911"/>
    </location>
</feature>
<dbReference type="PROSITE" id="PS51096">
    <property type="entry name" value="PTS_EIIA_TYPE_4"/>
    <property type="match status" value="1"/>
</dbReference>
<dbReference type="Gene3D" id="1.10.10.10">
    <property type="entry name" value="Winged helix-like DNA-binding domain superfamily/Winged helix DNA-binding domain"/>
    <property type="match status" value="1"/>
</dbReference>
<keyword evidence="4" id="KW-0067">ATP-binding</keyword>
<dbReference type="GO" id="GO:0006355">
    <property type="term" value="P:regulation of DNA-templated transcription"/>
    <property type="evidence" value="ECO:0007669"/>
    <property type="project" value="InterPro"/>
</dbReference>
<name>A0A1I0ZLN3_9CLOT</name>
<evidence type="ECO:0000313" key="10">
    <source>
        <dbReference type="Proteomes" id="UP000198619"/>
    </source>
</evidence>
<keyword evidence="3" id="KW-0418">Kinase</keyword>
<keyword evidence="2" id="KW-0547">Nucleotide-binding</keyword>
<dbReference type="OrthoDB" id="9765164at2"/>
<dbReference type="GO" id="GO:0016301">
    <property type="term" value="F:kinase activity"/>
    <property type="evidence" value="ECO:0007669"/>
    <property type="project" value="UniProtKB-KW"/>
</dbReference>
<dbReference type="Pfam" id="PF03610">
    <property type="entry name" value="EIIA-man"/>
    <property type="match status" value="1"/>
</dbReference>